<dbReference type="SUPFAM" id="SSF53756">
    <property type="entry name" value="UDP-Glycosyltransferase/glycogen phosphorylase"/>
    <property type="match status" value="1"/>
</dbReference>
<name>A0A5C6CCS0_9BACT</name>
<accession>A0A5C6CCS0</accession>
<dbReference type="GO" id="GO:0016757">
    <property type="term" value="F:glycosyltransferase activity"/>
    <property type="evidence" value="ECO:0007669"/>
    <property type="project" value="UniProtKB-KW"/>
</dbReference>
<protein>
    <submittedName>
        <fullName evidence="2">Putative glycosyltransferase EpsD</fullName>
        <ecNumber evidence="2">2.4.-.-</ecNumber>
    </submittedName>
</protein>
<gene>
    <name evidence="2" type="primary">epsD_1</name>
    <name evidence="2" type="ORF">Pla52o_42500</name>
</gene>
<dbReference type="PANTHER" id="PTHR12526">
    <property type="entry name" value="GLYCOSYLTRANSFERASE"/>
    <property type="match status" value="1"/>
</dbReference>
<dbReference type="Pfam" id="PF00534">
    <property type="entry name" value="Glycos_transf_1"/>
    <property type="match status" value="1"/>
</dbReference>
<organism evidence="2 3">
    <name type="scientific">Novipirellula galeiformis</name>
    <dbReference type="NCBI Taxonomy" id="2528004"/>
    <lineage>
        <taxon>Bacteria</taxon>
        <taxon>Pseudomonadati</taxon>
        <taxon>Planctomycetota</taxon>
        <taxon>Planctomycetia</taxon>
        <taxon>Pirellulales</taxon>
        <taxon>Pirellulaceae</taxon>
        <taxon>Novipirellula</taxon>
    </lineage>
</organism>
<evidence type="ECO:0000313" key="2">
    <source>
        <dbReference type="EMBL" id="TWU21216.1"/>
    </source>
</evidence>
<dbReference type="OrthoDB" id="9790710at2"/>
<sequence length="388" mass="43024">MAKFAFIGTIARFPWGGSEVLWSEAAKSLAASGHQVYASVNAWPAPRSALESLRRERVSVTERKTRSSSLVDRAMRKLARATGRNPHSTELGCWLLTLRPDLIIVSSGGVMSLETVELALSTGIPVATISQAHSEHDWPTDDLANRWRNAWLSSAQCYFVSHANLQLVETQIACDLPNATVVANPIQVPRDHQPCWPEDPPESDYQLANVARLHPPSKGQDILLKTLSIPKWRERPIHVNIYGSGPMEGTLKMLTEVYELCSRVTFHGHVQNVSEIWRQNHLLLLPSRYEGLPLALVEAMLCGRPAVVTDVAGNGEVVTDEVTGFLADAPTVKLFDRALESAWNRREDWQQMGRLARDAALEYLPKQPADLFASHLANLVISHSNARS</sequence>
<keyword evidence="3" id="KW-1185">Reference proteome</keyword>
<dbReference type="InterPro" id="IPR001296">
    <property type="entry name" value="Glyco_trans_1"/>
</dbReference>
<evidence type="ECO:0000313" key="3">
    <source>
        <dbReference type="Proteomes" id="UP000316304"/>
    </source>
</evidence>
<comment type="caution">
    <text evidence="2">The sequence shown here is derived from an EMBL/GenBank/DDBJ whole genome shotgun (WGS) entry which is preliminary data.</text>
</comment>
<keyword evidence="2" id="KW-0808">Transferase</keyword>
<reference evidence="2 3" key="1">
    <citation type="submission" date="2019-02" db="EMBL/GenBank/DDBJ databases">
        <title>Deep-cultivation of Planctomycetes and their phenomic and genomic characterization uncovers novel biology.</title>
        <authorList>
            <person name="Wiegand S."/>
            <person name="Jogler M."/>
            <person name="Boedeker C."/>
            <person name="Pinto D."/>
            <person name="Vollmers J."/>
            <person name="Rivas-Marin E."/>
            <person name="Kohn T."/>
            <person name="Peeters S.H."/>
            <person name="Heuer A."/>
            <person name="Rast P."/>
            <person name="Oberbeckmann S."/>
            <person name="Bunk B."/>
            <person name="Jeske O."/>
            <person name="Meyerdierks A."/>
            <person name="Storesund J.E."/>
            <person name="Kallscheuer N."/>
            <person name="Luecker S."/>
            <person name="Lage O.M."/>
            <person name="Pohl T."/>
            <person name="Merkel B.J."/>
            <person name="Hornburger P."/>
            <person name="Mueller R.-W."/>
            <person name="Bruemmer F."/>
            <person name="Labrenz M."/>
            <person name="Spormann A.M."/>
            <person name="Op Den Camp H."/>
            <person name="Overmann J."/>
            <person name="Amann R."/>
            <person name="Jetten M.S.M."/>
            <person name="Mascher T."/>
            <person name="Medema M.H."/>
            <person name="Devos D.P."/>
            <person name="Kaster A.-K."/>
            <person name="Ovreas L."/>
            <person name="Rohde M."/>
            <person name="Galperin M.Y."/>
            <person name="Jogler C."/>
        </authorList>
    </citation>
    <scope>NUCLEOTIDE SEQUENCE [LARGE SCALE GENOMIC DNA]</scope>
    <source>
        <strain evidence="2 3">Pla52o</strain>
    </source>
</reference>
<evidence type="ECO:0000259" key="1">
    <source>
        <dbReference type="Pfam" id="PF00534"/>
    </source>
</evidence>
<feature type="domain" description="Glycosyl transferase family 1" evidence="1">
    <location>
        <begin position="200"/>
        <end position="357"/>
    </location>
</feature>
<dbReference type="AlphaFoldDB" id="A0A5C6CCS0"/>
<keyword evidence="2" id="KW-0328">Glycosyltransferase</keyword>
<dbReference type="EC" id="2.4.-.-" evidence="2"/>
<dbReference type="Proteomes" id="UP000316304">
    <property type="component" value="Unassembled WGS sequence"/>
</dbReference>
<dbReference type="EMBL" id="SJPT01000007">
    <property type="protein sequence ID" value="TWU21216.1"/>
    <property type="molecule type" value="Genomic_DNA"/>
</dbReference>
<dbReference type="Gene3D" id="3.40.50.2000">
    <property type="entry name" value="Glycogen Phosphorylase B"/>
    <property type="match status" value="2"/>
</dbReference>
<proteinExistence type="predicted"/>